<dbReference type="RefSeq" id="WP_148757534.1">
    <property type="nucleotide sequence ID" value="NZ_VSRQ01000001.1"/>
</dbReference>
<protein>
    <submittedName>
        <fullName evidence="2">Uncharacterized protein</fullName>
    </submittedName>
</protein>
<reference evidence="2 3" key="1">
    <citation type="submission" date="2019-08" db="EMBL/GenBank/DDBJ databases">
        <title>Actinomadura sp. nov. CYP1-5 isolated from mountain soil.</title>
        <authorList>
            <person name="Songsumanus A."/>
            <person name="Kuncharoen N."/>
            <person name="Kudo T."/>
            <person name="Yuki M."/>
            <person name="Igarashi Y."/>
            <person name="Tanasupawat S."/>
        </authorList>
    </citation>
    <scope>NUCLEOTIDE SEQUENCE [LARGE SCALE GENOMIC DNA]</scope>
    <source>
        <strain evidence="2 3">CYP1-5</strain>
    </source>
</reference>
<feature type="compositionally biased region" description="Low complexity" evidence="1">
    <location>
        <begin position="55"/>
        <end position="69"/>
    </location>
</feature>
<evidence type="ECO:0000313" key="3">
    <source>
        <dbReference type="Proteomes" id="UP000323505"/>
    </source>
</evidence>
<organism evidence="2 3">
    <name type="scientific">Actinomadura decatromicini</name>
    <dbReference type="NCBI Taxonomy" id="2604572"/>
    <lineage>
        <taxon>Bacteria</taxon>
        <taxon>Bacillati</taxon>
        <taxon>Actinomycetota</taxon>
        <taxon>Actinomycetes</taxon>
        <taxon>Streptosporangiales</taxon>
        <taxon>Thermomonosporaceae</taxon>
        <taxon>Actinomadura</taxon>
    </lineage>
</organism>
<dbReference type="EMBL" id="VSRQ01000001">
    <property type="protein sequence ID" value="TYK52938.1"/>
    <property type="molecule type" value="Genomic_DNA"/>
</dbReference>
<evidence type="ECO:0000256" key="1">
    <source>
        <dbReference type="SAM" id="MobiDB-lite"/>
    </source>
</evidence>
<feature type="compositionally biased region" description="Basic and acidic residues" evidence="1">
    <location>
        <begin position="34"/>
        <end position="44"/>
    </location>
</feature>
<feature type="region of interest" description="Disordered" evidence="1">
    <location>
        <begin position="1"/>
        <end position="69"/>
    </location>
</feature>
<sequence length="69" mass="7442">MNEKPGRAEDETTGSTGTDRGRRPPAEGKPQPDQPKRKPGDAARKMRQMFKGADRAGSSGRASERSSQS</sequence>
<evidence type="ECO:0000313" key="2">
    <source>
        <dbReference type="EMBL" id="TYK52938.1"/>
    </source>
</evidence>
<keyword evidence="3" id="KW-1185">Reference proteome</keyword>
<feature type="compositionally biased region" description="Basic and acidic residues" evidence="1">
    <location>
        <begin position="1"/>
        <end position="10"/>
    </location>
</feature>
<gene>
    <name evidence="2" type="ORF">FXF68_04105</name>
</gene>
<name>A0A5D3FXY6_9ACTN</name>
<proteinExistence type="predicted"/>
<accession>A0A5D3FXY6</accession>
<dbReference type="AlphaFoldDB" id="A0A5D3FXY6"/>
<dbReference type="Proteomes" id="UP000323505">
    <property type="component" value="Unassembled WGS sequence"/>
</dbReference>
<comment type="caution">
    <text evidence="2">The sequence shown here is derived from an EMBL/GenBank/DDBJ whole genome shotgun (WGS) entry which is preliminary data.</text>
</comment>